<proteinExistence type="predicted"/>
<gene>
    <name evidence="2" type="ORF">HMPREF9449_00034</name>
</gene>
<reference evidence="2 3" key="1">
    <citation type="submission" date="2012-01" db="EMBL/GenBank/DDBJ databases">
        <title>The Genome Sequence of Odoribacter laneus YIT 12061.</title>
        <authorList>
            <consortium name="The Broad Institute Genome Sequencing Platform"/>
            <person name="Earl A."/>
            <person name="Ward D."/>
            <person name="Feldgarden M."/>
            <person name="Gevers D."/>
            <person name="Morotomi M."/>
            <person name="Young S.K."/>
            <person name="Zeng Q."/>
            <person name="Gargeya S."/>
            <person name="Fitzgerald M."/>
            <person name="Haas B."/>
            <person name="Abouelleil A."/>
            <person name="Alvarado L."/>
            <person name="Arachchi H.M."/>
            <person name="Berlin A."/>
            <person name="Chapman S.B."/>
            <person name="Gearin G."/>
            <person name="Goldberg J."/>
            <person name="Griggs A."/>
            <person name="Gujja S."/>
            <person name="Hansen M."/>
            <person name="Heiman D."/>
            <person name="Howarth C."/>
            <person name="Larimer J."/>
            <person name="Lui A."/>
            <person name="MacDonald P.J.P."/>
            <person name="McCowen C."/>
            <person name="Montmayeur A."/>
            <person name="Murphy C."/>
            <person name="Neiman D."/>
            <person name="Pearson M."/>
            <person name="Priest M."/>
            <person name="Roberts A."/>
            <person name="Saif S."/>
            <person name="Shea T."/>
            <person name="Sisk P."/>
            <person name="Stolte C."/>
            <person name="Sykes S."/>
            <person name="Wortman J."/>
            <person name="Nusbaum C."/>
            <person name="Birren B."/>
        </authorList>
    </citation>
    <scope>NUCLEOTIDE SEQUENCE [LARGE SCALE GENOMIC DNA]</scope>
    <source>
        <strain evidence="2 3">YIT 12061</strain>
    </source>
</reference>
<evidence type="ECO:0000313" key="3">
    <source>
        <dbReference type="Proteomes" id="UP000004892"/>
    </source>
</evidence>
<name>H1DD56_9BACT</name>
<comment type="caution">
    <text evidence="2">The sequence shown here is derived from an EMBL/GenBank/DDBJ whole genome shotgun (WGS) entry which is preliminary data.</text>
</comment>
<evidence type="ECO:0000259" key="1">
    <source>
        <dbReference type="Pfam" id="PF12682"/>
    </source>
</evidence>
<dbReference type="PANTHER" id="PTHR39201:SF1">
    <property type="entry name" value="FLAVODOXIN-LIKE DOMAIN-CONTAINING PROTEIN"/>
    <property type="match status" value="1"/>
</dbReference>
<dbReference type="Pfam" id="PF12682">
    <property type="entry name" value="Flavodoxin_4"/>
    <property type="match status" value="1"/>
</dbReference>
<dbReference type="GO" id="GO:0010181">
    <property type="term" value="F:FMN binding"/>
    <property type="evidence" value="ECO:0007669"/>
    <property type="project" value="InterPro"/>
</dbReference>
<dbReference type="PANTHER" id="PTHR39201">
    <property type="entry name" value="EXPORTED PROTEIN-RELATED"/>
    <property type="match status" value="1"/>
</dbReference>
<sequence length="119" mass="13156">MVAQLCILFFCTGLDVGAQTNSPKKIRVAYDVIFIGSPYCWATIASPFTTSLASYDFLDKTIVPFKTREGSRMGHTESDIRKLCPKATVLEGLPVRGSNTTSLGEVVRERLQKLKLVIK</sequence>
<dbReference type="EMBL" id="ADMC01000001">
    <property type="protein sequence ID" value="EHP51032.1"/>
    <property type="molecule type" value="Genomic_DNA"/>
</dbReference>
<dbReference type="InterPro" id="IPR029039">
    <property type="entry name" value="Flavoprotein-like_sf"/>
</dbReference>
<dbReference type="HOGENOM" id="CLU_2058975_0_0_10"/>
<dbReference type="AlphaFoldDB" id="H1DD56"/>
<accession>H1DD56</accession>
<evidence type="ECO:0000313" key="2">
    <source>
        <dbReference type="EMBL" id="EHP51032.1"/>
    </source>
</evidence>
<dbReference type="eggNOG" id="COG0716">
    <property type="taxonomic scope" value="Bacteria"/>
</dbReference>
<dbReference type="STRING" id="742817.HMPREF9449_00034"/>
<protein>
    <recommendedName>
        <fullName evidence="1">Flavodoxin-like domain-containing protein</fullName>
    </recommendedName>
</protein>
<dbReference type="Gene3D" id="3.40.50.360">
    <property type="match status" value="1"/>
</dbReference>
<keyword evidence="3" id="KW-1185">Reference proteome</keyword>
<feature type="domain" description="Flavodoxin-like" evidence="1">
    <location>
        <begin position="29"/>
        <end position="100"/>
    </location>
</feature>
<dbReference type="PATRIC" id="fig|742817.3.peg.35"/>
<dbReference type="Proteomes" id="UP000004892">
    <property type="component" value="Unassembled WGS sequence"/>
</dbReference>
<dbReference type="SUPFAM" id="SSF52218">
    <property type="entry name" value="Flavoproteins"/>
    <property type="match status" value="1"/>
</dbReference>
<dbReference type="InterPro" id="IPR008254">
    <property type="entry name" value="Flavodoxin/NO_synth"/>
</dbReference>
<organism evidence="2 3">
    <name type="scientific">Odoribacter laneus YIT 12061</name>
    <dbReference type="NCBI Taxonomy" id="742817"/>
    <lineage>
        <taxon>Bacteria</taxon>
        <taxon>Pseudomonadati</taxon>
        <taxon>Bacteroidota</taxon>
        <taxon>Bacteroidia</taxon>
        <taxon>Bacteroidales</taxon>
        <taxon>Odoribacteraceae</taxon>
        <taxon>Odoribacter</taxon>
    </lineage>
</organism>